<reference evidence="2 3" key="1">
    <citation type="submission" date="2019-09" db="EMBL/GenBank/DDBJ databases">
        <authorList>
            <person name="Depoorter E."/>
        </authorList>
    </citation>
    <scope>NUCLEOTIDE SEQUENCE [LARGE SCALE GENOMIC DNA]</scope>
    <source>
        <strain evidence="2">LMG 24066</strain>
    </source>
</reference>
<dbReference type="InterPro" id="IPR021831">
    <property type="entry name" value="ParD-like"/>
</dbReference>
<comment type="caution">
    <text evidence="2">The sequence shown here is derived from an EMBL/GenBank/DDBJ whole genome shotgun (WGS) entry which is preliminary data.</text>
</comment>
<protein>
    <recommendedName>
        <fullName evidence="4">ParD-like antitoxin of type II toxin-antitoxin system</fullName>
    </recommendedName>
</protein>
<dbReference type="Proteomes" id="UP000494172">
    <property type="component" value="Unassembled WGS sequence"/>
</dbReference>
<feature type="region of interest" description="Disordered" evidence="1">
    <location>
        <begin position="1"/>
        <end position="24"/>
    </location>
</feature>
<organism evidence="2 3">
    <name type="scientific">Burkholderia arboris</name>
    <dbReference type="NCBI Taxonomy" id="488730"/>
    <lineage>
        <taxon>Bacteria</taxon>
        <taxon>Pseudomonadati</taxon>
        <taxon>Pseudomonadota</taxon>
        <taxon>Betaproteobacteria</taxon>
        <taxon>Burkholderiales</taxon>
        <taxon>Burkholderiaceae</taxon>
        <taxon>Burkholderia</taxon>
        <taxon>Burkholderia cepacia complex</taxon>
    </lineage>
</organism>
<name>A0A9Q9SFL5_9BURK</name>
<dbReference type="AlphaFoldDB" id="A0A9Q9SFL5"/>
<dbReference type="Pfam" id="PF11903">
    <property type="entry name" value="ParD_like"/>
    <property type="match status" value="1"/>
</dbReference>
<evidence type="ECO:0000256" key="1">
    <source>
        <dbReference type="SAM" id="MobiDB-lite"/>
    </source>
</evidence>
<accession>A0A9Q9SFL5</accession>
<dbReference type="EMBL" id="CABVPX010000005">
    <property type="protein sequence ID" value="VWB35787.1"/>
    <property type="molecule type" value="Genomic_DNA"/>
</dbReference>
<evidence type="ECO:0008006" key="4">
    <source>
        <dbReference type="Google" id="ProtNLM"/>
    </source>
</evidence>
<proteinExistence type="predicted"/>
<sequence length="116" mass="12698">MSTAFAATGEGGRKSDGLPGRRTQRNIRNSYVSFNWGYMGIIKISEHMHERLRSTSTALSRSINAQAEHWLRVGMLAELNPALSYGDICKMLIEAEARGGDVGPAEPVAQHIEQVA</sequence>
<evidence type="ECO:0000313" key="2">
    <source>
        <dbReference type="EMBL" id="VWB35787.1"/>
    </source>
</evidence>
<gene>
    <name evidence="2" type="ORF">BAR24066_01562</name>
</gene>
<evidence type="ECO:0000313" key="3">
    <source>
        <dbReference type="Proteomes" id="UP000494172"/>
    </source>
</evidence>